<dbReference type="AlphaFoldDB" id="A0A1M5PAT5"/>
<dbReference type="Gene3D" id="3.40.50.300">
    <property type="entry name" value="P-loop containing nucleotide triphosphate hydrolases"/>
    <property type="match status" value="1"/>
</dbReference>
<dbReference type="PANTHER" id="PTHR32309:SF13">
    <property type="entry name" value="FERRIC ENTEROBACTIN TRANSPORT PROTEIN FEPE"/>
    <property type="match status" value="1"/>
</dbReference>
<dbReference type="GO" id="GO:0004713">
    <property type="term" value="F:protein tyrosine kinase activity"/>
    <property type="evidence" value="ECO:0007669"/>
    <property type="project" value="TreeGrafter"/>
</dbReference>
<keyword evidence="2" id="KW-0067">ATP-binding</keyword>
<proteinExistence type="predicted"/>
<dbReference type="InterPro" id="IPR002586">
    <property type="entry name" value="CobQ/CobB/MinD/ParA_Nub-bd_dom"/>
</dbReference>
<dbReference type="Pfam" id="PF01656">
    <property type="entry name" value="CbiA"/>
    <property type="match status" value="1"/>
</dbReference>
<dbReference type="InterPro" id="IPR005702">
    <property type="entry name" value="Wzc-like_C"/>
</dbReference>
<evidence type="ECO:0000259" key="4">
    <source>
        <dbReference type="Pfam" id="PF01656"/>
    </source>
</evidence>
<reference evidence="5 6" key="1">
    <citation type="submission" date="2016-11" db="EMBL/GenBank/DDBJ databases">
        <authorList>
            <person name="Jaros S."/>
            <person name="Januszkiewicz K."/>
            <person name="Wedrychowicz H."/>
        </authorList>
    </citation>
    <scope>NUCLEOTIDE SEQUENCE [LARGE SCALE GENOMIC DNA]</scope>
    <source>
        <strain evidence="5 6">GAS242</strain>
    </source>
</reference>
<protein>
    <recommendedName>
        <fullName evidence="4">CobQ/CobB/MinD/ParA nucleotide binding domain-containing protein</fullName>
    </recommendedName>
</protein>
<dbReference type="GO" id="GO:0005886">
    <property type="term" value="C:plasma membrane"/>
    <property type="evidence" value="ECO:0007669"/>
    <property type="project" value="TreeGrafter"/>
</dbReference>
<gene>
    <name evidence="5" type="ORF">SAMN05444169_5134</name>
</gene>
<dbReference type="OrthoDB" id="9775724at2"/>
<name>A0A1M5PAT5_9BRAD</name>
<accession>A0A1M5PAT5</accession>
<evidence type="ECO:0000256" key="3">
    <source>
        <dbReference type="SAM" id="MobiDB-lite"/>
    </source>
</evidence>
<evidence type="ECO:0000313" key="6">
    <source>
        <dbReference type="Proteomes" id="UP000190675"/>
    </source>
</evidence>
<dbReference type="InterPro" id="IPR050445">
    <property type="entry name" value="Bact_polysacc_biosynth/exp"/>
</dbReference>
<dbReference type="EMBL" id="LT670818">
    <property type="protein sequence ID" value="SHG98880.1"/>
    <property type="molecule type" value="Genomic_DNA"/>
</dbReference>
<dbReference type="Proteomes" id="UP000190675">
    <property type="component" value="Chromosome I"/>
</dbReference>
<feature type="domain" description="CobQ/CobB/MinD/ParA nucleotide binding" evidence="4">
    <location>
        <begin position="92"/>
        <end position="265"/>
    </location>
</feature>
<keyword evidence="1" id="KW-0547">Nucleotide-binding</keyword>
<organism evidence="5 6">
    <name type="scientific">Bradyrhizobium erythrophlei</name>
    <dbReference type="NCBI Taxonomy" id="1437360"/>
    <lineage>
        <taxon>Bacteria</taxon>
        <taxon>Pseudomonadati</taxon>
        <taxon>Pseudomonadota</taxon>
        <taxon>Alphaproteobacteria</taxon>
        <taxon>Hyphomicrobiales</taxon>
        <taxon>Nitrobacteraceae</taxon>
        <taxon>Bradyrhizobium</taxon>
    </lineage>
</organism>
<dbReference type="SUPFAM" id="SSF52540">
    <property type="entry name" value="P-loop containing nucleoside triphosphate hydrolases"/>
    <property type="match status" value="1"/>
</dbReference>
<feature type="region of interest" description="Disordered" evidence="3">
    <location>
        <begin position="1"/>
        <end position="41"/>
    </location>
</feature>
<dbReference type="RefSeq" id="WP_079568333.1">
    <property type="nucleotide sequence ID" value="NZ_LT670818.1"/>
</dbReference>
<evidence type="ECO:0000256" key="1">
    <source>
        <dbReference type="ARBA" id="ARBA00022741"/>
    </source>
</evidence>
<dbReference type="CDD" id="cd05387">
    <property type="entry name" value="BY-kinase"/>
    <property type="match status" value="1"/>
</dbReference>
<dbReference type="PANTHER" id="PTHR32309">
    <property type="entry name" value="TYROSINE-PROTEIN KINASE"/>
    <property type="match status" value="1"/>
</dbReference>
<evidence type="ECO:0000313" key="5">
    <source>
        <dbReference type="EMBL" id="SHG98880.1"/>
    </source>
</evidence>
<evidence type="ECO:0000256" key="2">
    <source>
        <dbReference type="ARBA" id="ARBA00022840"/>
    </source>
</evidence>
<dbReference type="InterPro" id="IPR027417">
    <property type="entry name" value="P-loop_NTPase"/>
</dbReference>
<sequence>MENIRQAVERAKGRPQQHGGVGFEPSLQPNRRSFGDTNEPKERAEEIELDLAHLHSKRIVAYDGKDLHSRHFDMLRTEVLRSMDLKGWKTLAVTSPTPNCGKTLTAINLALSMARQPERQVLLADLDLRKAQVAGSLGLKCREGVLGVIEGRIDVDRAIICARAGGSRLEVLPTASTSDSSDLVGSSAMKNLLHDITGHGPSRIIILDLPPLLTGHDVITILPQVDCVLLVAAVGTSTISEIEECNKHLQTTDVVRFVLNKVPESEAGYAYC</sequence>